<organism evidence="2 3">
    <name type="scientific">Saccharopolyspora taberi</name>
    <dbReference type="NCBI Taxonomy" id="60895"/>
    <lineage>
        <taxon>Bacteria</taxon>
        <taxon>Bacillati</taxon>
        <taxon>Actinomycetota</taxon>
        <taxon>Actinomycetes</taxon>
        <taxon>Pseudonocardiales</taxon>
        <taxon>Pseudonocardiaceae</taxon>
        <taxon>Saccharopolyspora</taxon>
    </lineage>
</organism>
<dbReference type="Proteomes" id="UP001500979">
    <property type="component" value="Unassembled WGS sequence"/>
</dbReference>
<evidence type="ECO:0000313" key="2">
    <source>
        <dbReference type="EMBL" id="GAA2806035.1"/>
    </source>
</evidence>
<sequence length="168" mass="18227">MPRLLAETQLTTIPAHNLITLRDQDTAPSPDPRGVIEQAQHDVAASTDDELYISCAQDLSPVTVTAHIWDSHPDTIEHLGPPLTLHCPSGQLVLASPTGDAIGIELPQGPGTYALRITHHGRTTAAEYRRQLLTSLDTPSGSLPAPADRRPGTEHYRIHLWPNTPLPN</sequence>
<evidence type="ECO:0000313" key="3">
    <source>
        <dbReference type="Proteomes" id="UP001500979"/>
    </source>
</evidence>
<protein>
    <submittedName>
        <fullName evidence="2">Uncharacterized protein</fullName>
    </submittedName>
</protein>
<dbReference type="RefSeq" id="WP_344683051.1">
    <property type="nucleotide sequence ID" value="NZ_BAAAUX010000019.1"/>
</dbReference>
<gene>
    <name evidence="2" type="ORF">GCM10010470_46610</name>
</gene>
<keyword evidence="3" id="KW-1185">Reference proteome</keyword>
<dbReference type="EMBL" id="BAAAUX010000019">
    <property type="protein sequence ID" value="GAA2806035.1"/>
    <property type="molecule type" value="Genomic_DNA"/>
</dbReference>
<comment type="caution">
    <text evidence="2">The sequence shown here is derived from an EMBL/GenBank/DDBJ whole genome shotgun (WGS) entry which is preliminary data.</text>
</comment>
<proteinExistence type="predicted"/>
<name>A0ABN3VHL3_9PSEU</name>
<accession>A0ABN3VHL3</accession>
<evidence type="ECO:0000256" key="1">
    <source>
        <dbReference type="SAM" id="MobiDB-lite"/>
    </source>
</evidence>
<feature type="region of interest" description="Disordered" evidence="1">
    <location>
        <begin position="136"/>
        <end position="155"/>
    </location>
</feature>
<reference evidence="2 3" key="1">
    <citation type="journal article" date="2019" name="Int. J. Syst. Evol. Microbiol.">
        <title>The Global Catalogue of Microorganisms (GCM) 10K type strain sequencing project: providing services to taxonomists for standard genome sequencing and annotation.</title>
        <authorList>
            <consortium name="The Broad Institute Genomics Platform"/>
            <consortium name="The Broad Institute Genome Sequencing Center for Infectious Disease"/>
            <person name="Wu L."/>
            <person name="Ma J."/>
        </authorList>
    </citation>
    <scope>NUCLEOTIDE SEQUENCE [LARGE SCALE GENOMIC DNA]</scope>
    <source>
        <strain evidence="2 3">JCM 9383</strain>
    </source>
</reference>